<keyword evidence="4 6" id="KW-1133">Transmembrane helix</keyword>
<evidence type="ECO:0000256" key="7">
    <source>
        <dbReference type="SAM" id="MobiDB-lite"/>
    </source>
</evidence>
<feature type="transmembrane region" description="Helical" evidence="6">
    <location>
        <begin position="359"/>
        <end position="381"/>
    </location>
</feature>
<sequence>MENNNSKQPLLSSSAAAADDNNDQVTSTIVDDRHGEEEDIPPIESPKVFLTVFWMELKKTMYLAAPATFMRTCQYSLGAITITFSGQLNTLDLAAFSVENSVIAGFSFGVLLGMGSALETLCGQAFGAKQLNMLGVYLQRSWVILFTTALLLSPLYIFAAPLLRLIGETPAISEAAGRVARWMIPQLFAYATVFPIIKFLQAQRKVMTMAAITGVALVIHAFFSWLFMLKLGWGLAGGATVLDTSWWFIVLAELAYIFSGRCGEAWSGFSWKAFSDLWGFVRLSIASAVMLCLETWYFMALILFAGYLKDAEVSVGALSVCMNILGWSMMVALGFNAAVSVRVSNELGAARPRMAKFSVLVSVITSFLLGLIMATMLIIYRKEYPVIFSNSKEVQELVTELTPILAISITINNFQPVLSGVAIGAGWQALIAYINIGCYYILGIPMGLTLGYVLGFGVKGIWYGMLSGTCAQTIILFSIVYKTNWDKEASIAGERIRKWGGHQDGAKTKEIVA</sequence>
<dbReference type="NCBIfam" id="TIGR00797">
    <property type="entry name" value="matE"/>
    <property type="match status" value="1"/>
</dbReference>
<comment type="similarity">
    <text evidence="2 6">Belongs to the multi antimicrobial extrusion (MATE) (TC 2.A.66.1) family.</text>
</comment>
<dbReference type="KEGG" id="soe:110793143"/>
<feature type="transmembrane region" description="Helical" evidence="6">
    <location>
        <begin position="183"/>
        <end position="200"/>
    </location>
</feature>
<evidence type="ECO:0000256" key="6">
    <source>
        <dbReference type="RuleBase" id="RU004914"/>
    </source>
</evidence>
<feature type="transmembrane region" description="Helical" evidence="6">
    <location>
        <begin position="233"/>
        <end position="258"/>
    </location>
</feature>
<keyword evidence="5 6" id="KW-0472">Membrane</keyword>
<evidence type="ECO:0000313" key="8">
    <source>
        <dbReference type="Proteomes" id="UP000813463"/>
    </source>
</evidence>
<name>A0A9R0K089_SPIOL</name>
<feature type="region of interest" description="Disordered" evidence="7">
    <location>
        <begin position="1"/>
        <end position="25"/>
    </location>
</feature>
<dbReference type="GO" id="GO:0005774">
    <property type="term" value="C:vacuolar membrane"/>
    <property type="evidence" value="ECO:0000318"/>
    <property type="project" value="GO_Central"/>
</dbReference>
<dbReference type="InterPro" id="IPR002528">
    <property type="entry name" value="MATE_fam"/>
</dbReference>
<dbReference type="GO" id="GO:1990961">
    <property type="term" value="P:xenobiotic detoxification by transmembrane export across the plasma membrane"/>
    <property type="evidence" value="ECO:0007669"/>
    <property type="project" value="InterPro"/>
</dbReference>
<feature type="compositionally biased region" description="Polar residues" evidence="7">
    <location>
        <begin position="1"/>
        <end position="11"/>
    </location>
</feature>
<dbReference type="AlphaFoldDB" id="A0A9R0K089"/>
<evidence type="ECO:0000256" key="1">
    <source>
        <dbReference type="ARBA" id="ARBA00004141"/>
    </source>
</evidence>
<feature type="transmembrane region" description="Helical" evidence="6">
    <location>
        <begin position="142"/>
        <end position="163"/>
    </location>
</feature>
<dbReference type="InterPro" id="IPR045069">
    <property type="entry name" value="MATE_euk"/>
</dbReference>
<feature type="transmembrane region" description="Helical" evidence="6">
    <location>
        <begin position="313"/>
        <end position="339"/>
    </location>
</feature>
<accession>A0A9R0K089</accession>
<evidence type="ECO:0000256" key="4">
    <source>
        <dbReference type="ARBA" id="ARBA00022989"/>
    </source>
</evidence>
<dbReference type="OrthoDB" id="2126698at2759"/>
<gene>
    <name evidence="9" type="primary">LOC110793143</name>
</gene>
<dbReference type="RefSeq" id="XP_021853675.1">
    <property type="nucleotide sequence ID" value="XM_021997983.2"/>
</dbReference>
<dbReference type="Pfam" id="PF01554">
    <property type="entry name" value="MatE"/>
    <property type="match status" value="2"/>
</dbReference>
<evidence type="ECO:0000256" key="2">
    <source>
        <dbReference type="ARBA" id="ARBA00010199"/>
    </source>
</evidence>
<keyword evidence="8" id="KW-1185">Reference proteome</keyword>
<organism evidence="8 9">
    <name type="scientific">Spinacia oleracea</name>
    <name type="common">Spinach</name>
    <dbReference type="NCBI Taxonomy" id="3562"/>
    <lineage>
        <taxon>Eukaryota</taxon>
        <taxon>Viridiplantae</taxon>
        <taxon>Streptophyta</taxon>
        <taxon>Embryophyta</taxon>
        <taxon>Tracheophyta</taxon>
        <taxon>Spermatophyta</taxon>
        <taxon>Magnoliopsida</taxon>
        <taxon>eudicotyledons</taxon>
        <taxon>Gunneridae</taxon>
        <taxon>Pentapetalae</taxon>
        <taxon>Caryophyllales</taxon>
        <taxon>Chenopodiaceae</taxon>
        <taxon>Chenopodioideae</taxon>
        <taxon>Anserineae</taxon>
        <taxon>Spinacia</taxon>
    </lineage>
</organism>
<evidence type="ECO:0000313" key="9">
    <source>
        <dbReference type="RefSeq" id="XP_021853675.1"/>
    </source>
</evidence>
<reference evidence="8" key="1">
    <citation type="journal article" date="2021" name="Nat. Commun.">
        <title>Genomic analyses provide insights into spinach domestication and the genetic basis of agronomic traits.</title>
        <authorList>
            <person name="Cai X."/>
            <person name="Sun X."/>
            <person name="Xu C."/>
            <person name="Sun H."/>
            <person name="Wang X."/>
            <person name="Ge C."/>
            <person name="Zhang Z."/>
            <person name="Wang Q."/>
            <person name="Fei Z."/>
            <person name="Jiao C."/>
            <person name="Wang Q."/>
        </authorList>
    </citation>
    <scope>NUCLEOTIDE SEQUENCE [LARGE SCALE GENOMIC DNA]</scope>
    <source>
        <strain evidence="8">cv. Varoflay</strain>
    </source>
</reference>
<dbReference type="GO" id="GO:0042910">
    <property type="term" value="F:xenobiotic transmembrane transporter activity"/>
    <property type="evidence" value="ECO:0007669"/>
    <property type="project" value="InterPro"/>
</dbReference>
<dbReference type="GeneID" id="110793143"/>
<comment type="subcellular location">
    <subcellularLocation>
        <location evidence="1">Membrane</location>
        <topology evidence="1">Multi-pass membrane protein</topology>
    </subcellularLocation>
</comment>
<evidence type="ECO:0000256" key="3">
    <source>
        <dbReference type="ARBA" id="ARBA00022692"/>
    </source>
</evidence>
<feature type="transmembrane region" description="Helical" evidence="6">
    <location>
        <begin position="430"/>
        <end position="454"/>
    </location>
</feature>
<reference evidence="9" key="2">
    <citation type="submission" date="2025-08" db="UniProtKB">
        <authorList>
            <consortium name="RefSeq"/>
        </authorList>
    </citation>
    <scope>IDENTIFICATION</scope>
    <source>
        <tissue evidence="9">Leaf</tissue>
    </source>
</reference>
<evidence type="ECO:0000256" key="5">
    <source>
        <dbReference type="ARBA" id="ARBA00023136"/>
    </source>
</evidence>
<feature type="transmembrane region" description="Helical" evidence="6">
    <location>
        <begin position="460"/>
        <end position="481"/>
    </location>
</feature>
<feature type="transmembrane region" description="Helical" evidence="6">
    <location>
        <begin position="279"/>
        <end position="307"/>
    </location>
</feature>
<dbReference type="CDD" id="cd13132">
    <property type="entry name" value="MATE_eukaryotic"/>
    <property type="match status" value="1"/>
</dbReference>
<keyword evidence="3 6" id="KW-0812">Transmembrane</keyword>
<dbReference type="GO" id="GO:0015297">
    <property type="term" value="F:antiporter activity"/>
    <property type="evidence" value="ECO:0007669"/>
    <property type="project" value="InterPro"/>
</dbReference>
<dbReference type="PANTHER" id="PTHR11206">
    <property type="entry name" value="MULTIDRUG RESISTANCE PROTEIN"/>
    <property type="match status" value="1"/>
</dbReference>
<proteinExistence type="inferred from homology"/>
<feature type="transmembrane region" description="Helical" evidence="6">
    <location>
        <begin position="401"/>
        <end position="423"/>
    </location>
</feature>
<dbReference type="GO" id="GO:0022857">
    <property type="term" value="F:transmembrane transporter activity"/>
    <property type="evidence" value="ECO:0000318"/>
    <property type="project" value="GO_Central"/>
</dbReference>
<protein>
    <recommendedName>
        <fullName evidence="6">Protein DETOXIFICATION</fullName>
    </recommendedName>
    <alternativeName>
        <fullName evidence="6">Multidrug and toxic compound extrusion protein</fullName>
    </alternativeName>
</protein>
<dbReference type="Proteomes" id="UP000813463">
    <property type="component" value="Chromosome 1"/>
</dbReference>
<feature type="transmembrane region" description="Helical" evidence="6">
    <location>
        <begin position="207"/>
        <end position="227"/>
    </location>
</feature>